<name>A0AAV9XH81_9PEZI</name>
<feature type="compositionally biased region" description="Polar residues" evidence="4">
    <location>
        <begin position="414"/>
        <end position="424"/>
    </location>
</feature>
<dbReference type="Pfam" id="PF04615">
    <property type="entry name" value="Utp14"/>
    <property type="match status" value="2"/>
</dbReference>
<feature type="compositionally biased region" description="Low complexity" evidence="4">
    <location>
        <begin position="9"/>
        <end position="22"/>
    </location>
</feature>
<evidence type="ECO:0000256" key="2">
    <source>
        <dbReference type="ARBA" id="ARBA00022553"/>
    </source>
</evidence>
<comment type="caution">
    <text evidence="5">The sequence shown here is derived from an EMBL/GenBank/DDBJ whole genome shotgun (WGS) entry which is preliminary data.</text>
</comment>
<feature type="region of interest" description="Disordered" evidence="4">
    <location>
        <begin position="413"/>
        <end position="440"/>
    </location>
</feature>
<dbReference type="GO" id="GO:0006364">
    <property type="term" value="P:rRNA processing"/>
    <property type="evidence" value="ECO:0007669"/>
    <property type="project" value="InterPro"/>
</dbReference>
<evidence type="ECO:0000256" key="1">
    <source>
        <dbReference type="ARBA" id="ARBA00004604"/>
    </source>
</evidence>
<dbReference type="PANTHER" id="PTHR14150:SF12">
    <property type="entry name" value="U3 SMALL NUCLEOLAR RNA-ASSOCIATED PROTEIN 14 HOMOLOG A"/>
    <property type="match status" value="1"/>
</dbReference>
<evidence type="ECO:0000256" key="3">
    <source>
        <dbReference type="ARBA" id="ARBA00023242"/>
    </source>
</evidence>
<accession>A0AAV9XH81</accession>
<evidence type="ECO:0000313" key="6">
    <source>
        <dbReference type="Proteomes" id="UP001365542"/>
    </source>
</evidence>
<organism evidence="5 6">
    <name type="scientific">Orbilia ellipsospora</name>
    <dbReference type="NCBI Taxonomy" id="2528407"/>
    <lineage>
        <taxon>Eukaryota</taxon>
        <taxon>Fungi</taxon>
        <taxon>Dikarya</taxon>
        <taxon>Ascomycota</taxon>
        <taxon>Pezizomycotina</taxon>
        <taxon>Orbiliomycetes</taxon>
        <taxon>Orbiliales</taxon>
        <taxon>Orbiliaceae</taxon>
        <taxon>Orbilia</taxon>
    </lineage>
</organism>
<dbReference type="AlphaFoldDB" id="A0AAV9XH81"/>
<dbReference type="Proteomes" id="UP001365542">
    <property type="component" value="Unassembled WGS sequence"/>
</dbReference>
<dbReference type="InterPro" id="IPR006709">
    <property type="entry name" value="SSU_processome_Utp14"/>
</dbReference>
<evidence type="ECO:0000313" key="5">
    <source>
        <dbReference type="EMBL" id="KAK6541288.1"/>
    </source>
</evidence>
<protein>
    <submittedName>
        <fullName evidence="5">Uncharacterized protein</fullName>
    </submittedName>
</protein>
<reference evidence="5 6" key="1">
    <citation type="submission" date="2019-10" db="EMBL/GenBank/DDBJ databases">
        <authorList>
            <person name="Palmer J.M."/>
        </authorList>
    </citation>
    <scope>NUCLEOTIDE SEQUENCE [LARGE SCALE GENOMIC DNA]</scope>
    <source>
        <strain evidence="5 6">TWF694</strain>
    </source>
</reference>
<dbReference type="PANTHER" id="PTHR14150">
    <property type="entry name" value="U3 SMALL NUCLEOLAR RNA-ASSOCIATED PROTEIN 14"/>
    <property type="match status" value="1"/>
</dbReference>
<keyword evidence="3" id="KW-0539">Nucleus</keyword>
<keyword evidence="2" id="KW-0597">Phosphoprotein</keyword>
<gene>
    <name evidence="5" type="ORF">TWF694_008646</name>
</gene>
<evidence type="ECO:0000256" key="4">
    <source>
        <dbReference type="SAM" id="MobiDB-lite"/>
    </source>
</evidence>
<feature type="region of interest" description="Disordered" evidence="4">
    <location>
        <begin position="1"/>
        <end position="28"/>
    </location>
</feature>
<sequence length="671" mass="74608">MSPGSKKGALSSLRASNRSLAASKRDEGNLDAQLKDSIEQPSALLLQGVTTFSTEISARNKRKRGASAACTQDISELSKHKIYPKDLDSLTTSENYLLRASLDSLFDASNSGNSINQVGYQKLVAPIPNIARSRQSRQDAYNSTKQSLEIWSDTVKSIRNSDQLVFPLQDPTKKSLYDSNSTFASNTKINQRTNSLSSNLERTVSNVLSLTAPDLELRDHNRPNDSPHTSDINARQNIGLLRMERELFLRKEAKAKKIKRIKSKMYRRVLKRGKLKTFKESTILVSNLENNEALDGARSTEIIEHRRHKNHILNGQEATGDHEFQLDELRRIKEPSPILDTTIVSKLRTAPPSLISDDIMTKIELQTLGDQPHYDLHNMKFMQKPKVSDVMGNEGTENPIGASGRRVFHDGLYSATSPPSSNTKFKVESTDATKDSMPSPVGEINNYCSSTSQAESQNPWLCSNNPSGYGQKQLVRVDMRSSRGNLPEEVLSGEVDLDNLSTPGGSKSTGKPDFLETTAEPSLLAVDIPRKQPELLVRAFAGDKVLQEMRAETCARKTHGKASLRGNLPGWGTWCVTNSHAQRSTRVASNSTRNARLRCARLVVNQKLSKKSEKYLATNIPYPFESREQYERSLRFPIGQEWATKQAHQDLVTPKVIIKGGRAIAPLSKTV</sequence>
<dbReference type="GO" id="GO:0032040">
    <property type="term" value="C:small-subunit processome"/>
    <property type="evidence" value="ECO:0007669"/>
    <property type="project" value="InterPro"/>
</dbReference>
<feature type="compositionally biased region" description="Basic and acidic residues" evidence="4">
    <location>
        <begin position="425"/>
        <end position="434"/>
    </location>
</feature>
<keyword evidence="6" id="KW-1185">Reference proteome</keyword>
<dbReference type="EMBL" id="JAVHJO010000004">
    <property type="protein sequence ID" value="KAK6541288.1"/>
    <property type="molecule type" value="Genomic_DNA"/>
</dbReference>
<comment type="subcellular location">
    <subcellularLocation>
        <location evidence="1">Nucleus</location>
        <location evidence="1">Nucleolus</location>
    </subcellularLocation>
</comment>
<proteinExistence type="predicted"/>